<reference evidence="1 2" key="1">
    <citation type="submission" date="2019-05" db="EMBL/GenBank/DDBJ databases">
        <title>Draft genome sequence of Nonomuraea zeae DSM 100528.</title>
        <authorList>
            <person name="Saricaoglu S."/>
            <person name="Isik K."/>
        </authorList>
    </citation>
    <scope>NUCLEOTIDE SEQUENCE [LARGE SCALE GENOMIC DNA]</scope>
    <source>
        <strain evidence="1 2">DSM 100528</strain>
    </source>
</reference>
<dbReference type="EMBL" id="VCKX01000114">
    <property type="protein sequence ID" value="TMR29709.1"/>
    <property type="molecule type" value="Genomic_DNA"/>
</dbReference>
<dbReference type="RefSeq" id="WP_138693439.1">
    <property type="nucleotide sequence ID" value="NZ_JBHSAZ010000046.1"/>
</dbReference>
<accession>A0A5S4GA33</accession>
<evidence type="ECO:0000313" key="1">
    <source>
        <dbReference type="EMBL" id="TMR29709.1"/>
    </source>
</evidence>
<proteinExistence type="predicted"/>
<keyword evidence="2" id="KW-1185">Reference proteome</keyword>
<organism evidence="1 2">
    <name type="scientific">Nonomuraea zeae</name>
    <dbReference type="NCBI Taxonomy" id="1642303"/>
    <lineage>
        <taxon>Bacteria</taxon>
        <taxon>Bacillati</taxon>
        <taxon>Actinomycetota</taxon>
        <taxon>Actinomycetes</taxon>
        <taxon>Streptosporangiales</taxon>
        <taxon>Streptosporangiaceae</taxon>
        <taxon>Nonomuraea</taxon>
    </lineage>
</organism>
<dbReference type="OrthoDB" id="2989600at2"/>
<sequence length="338" mass="37592">MNEPADARPHLSALLQRVPALVGRCRMHPRTEAAGRQVLRWAERAGLADDAAVRRRLHAIGGHRMAGRVFTDSSDDKLVLFSQWLTWVTLLDDHWDERSCPASREIDDTYGRLLHVVDHDREPAQAGPMERAFAQLWQVSSAGMGPAWRGRFRAHLELNRRSTHWEIGIRRTGRFSPLEEYPAHRRIASASFIFDAGEAVLGTELPPALMSLPAWSDLADAANDVSTWLNDVLTLDKDEHEADLSNYVLAARHHLALSTSAAISWVIDRIADRAADLHRAACALPAVYRRLDLSHGAARAASKVACAYLALPHANVEWICEASRYRLTGDPSPSPVPQ</sequence>
<name>A0A5S4GA33_9ACTN</name>
<dbReference type="AlphaFoldDB" id="A0A5S4GA33"/>
<dbReference type="Gene3D" id="1.10.600.10">
    <property type="entry name" value="Farnesyl Diphosphate Synthase"/>
    <property type="match status" value="1"/>
</dbReference>
<dbReference type="Proteomes" id="UP000306628">
    <property type="component" value="Unassembled WGS sequence"/>
</dbReference>
<dbReference type="InterPro" id="IPR008949">
    <property type="entry name" value="Isoprenoid_synthase_dom_sf"/>
</dbReference>
<dbReference type="SUPFAM" id="SSF48576">
    <property type="entry name" value="Terpenoid synthases"/>
    <property type="match status" value="1"/>
</dbReference>
<gene>
    <name evidence="1" type="ORF">ETD85_31460</name>
</gene>
<evidence type="ECO:0008006" key="3">
    <source>
        <dbReference type="Google" id="ProtNLM"/>
    </source>
</evidence>
<evidence type="ECO:0000313" key="2">
    <source>
        <dbReference type="Proteomes" id="UP000306628"/>
    </source>
</evidence>
<comment type="caution">
    <text evidence="1">The sequence shown here is derived from an EMBL/GenBank/DDBJ whole genome shotgun (WGS) entry which is preliminary data.</text>
</comment>
<dbReference type="Pfam" id="PF19086">
    <property type="entry name" value="Terpene_syn_C_2"/>
    <property type="match status" value="1"/>
</dbReference>
<protein>
    <recommendedName>
        <fullName evidence="3">Terpene synthase</fullName>
    </recommendedName>
</protein>